<accession>A0ACC2JZX9</accession>
<protein>
    <submittedName>
        <fullName evidence="1">Uncharacterized protein</fullName>
    </submittedName>
</protein>
<evidence type="ECO:0000313" key="2">
    <source>
        <dbReference type="Proteomes" id="UP001153332"/>
    </source>
</evidence>
<comment type="caution">
    <text evidence="1">The sequence shown here is derived from an EMBL/GenBank/DDBJ whole genome shotgun (WGS) entry which is preliminary data.</text>
</comment>
<keyword evidence="2" id="KW-1185">Reference proteome</keyword>
<name>A0ACC2JZX9_9PEZI</name>
<proteinExistence type="predicted"/>
<organism evidence="1 2">
    <name type="scientific">Lasiodiplodia mahajangana</name>
    <dbReference type="NCBI Taxonomy" id="1108764"/>
    <lineage>
        <taxon>Eukaryota</taxon>
        <taxon>Fungi</taxon>
        <taxon>Dikarya</taxon>
        <taxon>Ascomycota</taxon>
        <taxon>Pezizomycotina</taxon>
        <taxon>Dothideomycetes</taxon>
        <taxon>Dothideomycetes incertae sedis</taxon>
        <taxon>Botryosphaeriales</taxon>
        <taxon>Botryosphaeriaceae</taxon>
        <taxon>Lasiodiplodia</taxon>
    </lineage>
</organism>
<dbReference type="Proteomes" id="UP001153332">
    <property type="component" value="Unassembled WGS sequence"/>
</dbReference>
<gene>
    <name evidence="1" type="ORF">O1611_g607</name>
</gene>
<dbReference type="EMBL" id="JAPUUL010000055">
    <property type="protein sequence ID" value="KAJ8133016.1"/>
    <property type="molecule type" value="Genomic_DNA"/>
</dbReference>
<reference evidence="1" key="1">
    <citation type="submission" date="2022-12" db="EMBL/GenBank/DDBJ databases">
        <title>Genome Sequence of Lasiodiplodia mahajangana.</title>
        <authorList>
            <person name="Buettner E."/>
        </authorList>
    </citation>
    <scope>NUCLEOTIDE SEQUENCE</scope>
    <source>
        <strain evidence="1">VT137</strain>
    </source>
</reference>
<sequence length="921" mass="103447">MIGYAQSGRGGVGIGAIISHWSLIPLRQLFPDPGSTAPGHEAKVDIIAIHGLNPRSKSDADHAWDTWRTPAGPSGRLWLRDDLPQYVPESRIFLYEYNATAVYGKDRDTFIGKANELLEAIRVERDGVESRPIIFLCHSMGGLLVKQALINAHSNPKHTPTKRATSGLAFFATPHNGGDWKLVSLGRLAAKVATSAGFQKGDDVLETLKKGSIFSEIMQEQFRHQLLEYDIISFWGGLDNIVPIDSARIGMPGDRENVVKLNADHSTLCKFGSGQTDQDNLKLVRYNIKDIYTNALKKTPGQPPVDAYLSTNEARPYADELASKRPCHYIPLPKNTQFTGRDNILDKLRRKLFIEQECRTLAIVGLGGIGKTQLVLQLAYWVKETQHEYSVFWVPALSQGSFEQAYAEIAKRAGIQINLEDSDPTDSVRQYLESERAGKWLLIVDNADDKDLVFGQDGNRNGLHRFLPANDQGLILYTTRSRQVAVWAAKNEVLDLGQLDPNEATILFQKAIIQQSIRADTEQVAKLLQELGYIPLAITHAVAYLNETQLPITKYLGLLRGAEEDKMKIMTGEFYDHGRYPDSQNAIANTWIVSFEKIAKSNPFAAQLLSFVSCIEPKAIPQSLLSGTDKPKSDIEHAIGTLCGYSFLVRRGESDMFDMHALVHAATRIWINERGRPRETITNALHQLEAVFPWCDESERDLWREYLPHALRALENSNGYDMQKRYELLHLVGRCLYADRRFKEALLALEEARPGFPSVLGNNYTESDQLSPRIKAMQLFKRMARIPGKTMIRRESNTHLHFENILAAAYLDNRQIGKATPMLERIVDIQQRTLAEEDEDRLTAEHRLGCAYLESSNLQVSKAIAIFEKVVAIRQRTVAEEDGNRLAAEYGLACAYLQGNDLQVRKAIALLEHIVDVRKGI</sequence>
<evidence type="ECO:0000313" key="1">
    <source>
        <dbReference type="EMBL" id="KAJ8133016.1"/>
    </source>
</evidence>